<comment type="caution">
    <text evidence="1">The sequence shown here is derived from an EMBL/GenBank/DDBJ whole genome shotgun (WGS) entry which is preliminary data.</text>
</comment>
<dbReference type="EMBL" id="CAGS01000148">
    <property type="protein sequence ID" value="CCF83458.1"/>
    <property type="molecule type" value="Genomic_DNA"/>
</dbReference>
<reference evidence="1 2" key="1">
    <citation type="journal article" date="2012" name="ISME J.">
        <title>Nitrification expanded: discovery, physiology and genomics of a nitrite-oxidizing bacterium from the phylum Chloroflexi.</title>
        <authorList>
            <person name="Sorokin D.Y."/>
            <person name="Lucker S."/>
            <person name="Vejmelkova D."/>
            <person name="Kostrikina N.A."/>
            <person name="Kleerebezem R."/>
            <person name="Rijpstra W.I."/>
            <person name="Damste J.S."/>
            <person name="Le Paslier D."/>
            <person name="Muyzer G."/>
            <person name="Wagner M."/>
            <person name="van Loosdrecht M.C."/>
            <person name="Daims H."/>
        </authorList>
    </citation>
    <scope>NUCLEOTIDE SEQUENCE [LARGE SCALE GENOMIC DNA]</scope>
    <source>
        <strain evidence="2">none</strain>
    </source>
</reference>
<evidence type="ECO:0000313" key="2">
    <source>
        <dbReference type="Proteomes" id="UP000004221"/>
    </source>
</evidence>
<keyword evidence="2" id="KW-1185">Reference proteome</keyword>
<protein>
    <submittedName>
        <fullName evidence="1">Uncharacterized protein</fullName>
    </submittedName>
</protein>
<gene>
    <name evidence="1" type="ORF">NITHO_2310001</name>
</gene>
<name>I4EFJ6_9BACT</name>
<proteinExistence type="predicted"/>
<dbReference type="AlphaFoldDB" id="I4EFJ6"/>
<evidence type="ECO:0000313" key="1">
    <source>
        <dbReference type="EMBL" id="CCF83458.1"/>
    </source>
</evidence>
<organism evidence="1 2">
    <name type="scientific">Nitrolancea hollandica Lb</name>
    <dbReference type="NCBI Taxonomy" id="1129897"/>
    <lineage>
        <taxon>Bacteria</taxon>
        <taxon>Pseudomonadati</taxon>
        <taxon>Thermomicrobiota</taxon>
        <taxon>Thermomicrobia</taxon>
        <taxon>Sphaerobacterales</taxon>
        <taxon>Sphaerobacterineae</taxon>
        <taxon>Sphaerobacteraceae</taxon>
        <taxon>Nitrolancea</taxon>
    </lineage>
</organism>
<sequence>MLGSGPADGWDDLVEEEEEELPDLATIRAQERRDYLLDAPLYRQYIGQLFASEYPVESHRTYAEVVAARALILLATSPGGRDLLTETYGITVNVDQVRRFIDQDWLHWPDRGKMLERFYDEVEGGREAVAALIETYCYESRQLVREINYSACQPGSTTVAVELPAPLPDEPNWEAVEQLASGDTRLERAAWDYLQDPNLGMKAAARKHRVRYQSLVHTIKALKKRQTEQEGK</sequence>
<accession>I4EFJ6</accession>
<dbReference type="Proteomes" id="UP000004221">
    <property type="component" value="Unassembled WGS sequence"/>
</dbReference>